<gene>
    <name evidence="3" type="ORF">UU50_C0005G0029</name>
</gene>
<evidence type="ECO:0000313" key="4">
    <source>
        <dbReference type="Proteomes" id="UP000033930"/>
    </source>
</evidence>
<name>A0A0G0YGN4_9BACT</name>
<accession>A0A0G0YGN4</accession>
<dbReference type="InterPro" id="IPR036591">
    <property type="entry name" value="YggU-like_sf"/>
</dbReference>
<dbReference type="EMBL" id="LCAW01000005">
    <property type="protein sequence ID" value="KKR99522.1"/>
    <property type="molecule type" value="Genomic_DNA"/>
</dbReference>
<dbReference type="SUPFAM" id="SSF69786">
    <property type="entry name" value="YggU-like"/>
    <property type="match status" value="1"/>
</dbReference>
<dbReference type="AlphaFoldDB" id="A0A0G0YGN4"/>
<dbReference type="Pfam" id="PF02594">
    <property type="entry name" value="DUF167"/>
    <property type="match status" value="1"/>
</dbReference>
<reference evidence="3 4" key="1">
    <citation type="journal article" date="2015" name="Nature">
        <title>rRNA introns, odd ribosomes, and small enigmatic genomes across a large radiation of phyla.</title>
        <authorList>
            <person name="Brown C.T."/>
            <person name="Hug L.A."/>
            <person name="Thomas B.C."/>
            <person name="Sharon I."/>
            <person name="Castelle C.J."/>
            <person name="Singh A."/>
            <person name="Wilkins M.J."/>
            <person name="Williams K.H."/>
            <person name="Banfield J.F."/>
        </authorList>
    </citation>
    <scope>NUCLEOTIDE SEQUENCE [LARGE SCALE GENOMIC DNA]</scope>
</reference>
<protein>
    <recommendedName>
        <fullName evidence="2">UPF0235 protein UU50_C0005G0029</fullName>
    </recommendedName>
</protein>
<dbReference type="PANTHER" id="PTHR13420">
    <property type="entry name" value="UPF0235 PROTEIN C15ORF40"/>
    <property type="match status" value="1"/>
</dbReference>
<evidence type="ECO:0000313" key="3">
    <source>
        <dbReference type="EMBL" id="KKR99522.1"/>
    </source>
</evidence>
<evidence type="ECO:0000256" key="1">
    <source>
        <dbReference type="ARBA" id="ARBA00010364"/>
    </source>
</evidence>
<organism evidence="3 4">
    <name type="scientific">Candidatus Uhrbacteria bacterium GW2011_GWC1_41_20</name>
    <dbReference type="NCBI Taxonomy" id="1618983"/>
    <lineage>
        <taxon>Bacteria</taxon>
        <taxon>Candidatus Uhriibacteriota</taxon>
    </lineage>
</organism>
<dbReference type="Proteomes" id="UP000033930">
    <property type="component" value="Unassembled WGS sequence"/>
</dbReference>
<dbReference type="Gene3D" id="3.30.1200.10">
    <property type="entry name" value="YggU-like"/>
    <property type="match status" value="1"/>
</dbReference>
<proteinExistence type="inferred from homology"/>
<dbReference type="PANTHER" id="PTHR13420:SF7">
    <property type="entry name" value="UPF0235 PROTEIN C15ORF40"/>
    <property type="match status" value="1"/>
</dbReference>
<evidence type="ECO:0000256" key="2">
    <source>
        <dbReference type="HAMAP-Rule" id="MF_00634"/>
    </source>
</evidence>
<dbReference type="InterPro" id="IPR003746">
    <property type="entry name" value="DUF167"/>
</dbReference>
<comment type="similarity">
    <text evidence="1 2">Belongs to the UPF0235 family.</text>
</comment>
<dbReference type="NCBIfam" id="TIGR00251">
    <property type="entry name" value="DUF167 family protein"/>
    <property type="match status" value="1"/>
</dbReference>
<dbReference type="GO" id="GO:0005737">
    <property type="term" value="C:cytoplasm"/>
    <property type="evidence" value="ECO:0007669"/>
    <property type="project" value="TreeGrafter"/>
</dbReference>
<dbReference type="HAMAP" id="MF_00634">
    <property type="entry name" value="UPF0235"/>
    <property type="match status" value="1"/>
</dbReference>
<dbReference type="SMART" id="SM01152">
    <property type="entry name" value="DUF167"/>
    <property type="match status" value="1"/>
</dbReference>
<sequence>MILTVHVKPNAKKTGFRSWMDSSTVVIDLCAPPVDGKANVELINFLAKQLKLAKSLVILKRGHSSRVKHIQLPDKTDTSKL</sequence>
<comment type="caution">
    <text evidence="3">The sequence shown here is derived from an EMBL/GenBank/DDBJ whole genome shotgun (WGS) entry which is preliminary data.</text>
</comment>